<dbReference type="OrthoDB" id="2687876at2759"/>
<feature type="compositionally biased region" description="Low complexity" evidence="1">
    <location>
        <begin position="343"/>
        <end position="367"/>
    </location>
</feature>
<dbReference type="InParanoid" id="A0A1Y1U5L7"/>
<keyword evidence="3" id="KW-1185">Reference proteome</keyword>
<reference evidence="2 3" key="1">
    <citation type="submission" date="2017-03" db="EMBL/GenBank/DDBJ databases">
        <title>Widespread Adenine N6-methylation of Active Genes in Fungi.</title>
        <authorList>
            <consortium name="DOE Joint Genome Institute"/>
            <person name="Mondo S.J."/>
            <person name="Dannebaum R.O."/>
            <person name="Kuo R.C."/>
            <person name="Louie K.B."/>
            <person name="Bewick A.J."/>
            <person name="Labutti K."/>
            <person name="Haridas S."/>
            <person name="Kuo A."/>
            <person name="Salamov A."/>
            <person name="Ahrendt S.R."/>
            <person name="Lau R."/>
            <person name="Bowen B.P."/>
            <person name="Lipzen A."/>
            <person name="Sullivan W."/>
            <person name="Andreopoulos W.B."/>
            <person name="Clum A."/>
            <person name="Lindquist E."/>
            <person name="Daum C."/>
            <person name="Northen T.R."/>
            <person name="Ramamoorthy G."/>
            <person name="Schmitz R.J."/>
            <person name="Gryganskyi A."/>
            <person name="Culley D."/>
            <person name="Magnuson J."/>
            <person name="James T.Y."/>
            <person name="O'Malley M.A."/>
            <person name="Stajich J.E."/>
            <person name="Spatafora J.W."/>
            <person name="Visel A."/>
            <person name="Grigoriev I.V."/>
        </authorList>
    </citation>
    <scope>NUCLEOTIDE SEQUENCE [LARGE SCALE GENOMIC DNA]</scope>
    <source>
        <strain evidence="2 3">NRRL Y-17943</strain>
    </source>
</reference>
<protein>
    <recommendedName>
        <fullName evidence="4">Protein kinase domain-containing protein</fullName>
    </recommendedName>
</protein>
<dbReference type="InterPro" id="IPR011009">
    <property type="entry name" value="Kinase-like_dom_sf"/>
</dbReference>
<accession>A0A1Y1U5L7</accession>
<dbReference type="RefSeq" id="XP_021867680.1">
    <property type="nucleotide sequence ID" value="XM_022017322.1"/>
</dbReference>
<feature type="compositionally biased region" description="Polar residues" evidence="1">
    <location>
        <begin position="368"/>
        <end position="380"/>
    </location>
</feature>
<gene>
    <name evidence="2" type="ORF">BD324DRAFT_640145</name>
</gene>
<dbReference type="Proteomes" id="UP000193218">
    <property type="component" value="Unassembled WGS sequence"/>
</dbReference>
<dbReference type="SUPFAM" id="SSF56112">
    <property type="entry name" value="Protein kinase-like (PK-like)"/>
    <property type="match status" value="1"/>
</dbReference>
<evidence type="ECO:0000313" key="2">
    <source>
        <dbReference type="EMBL" id="ORX33331.1"/>
    </source>
</evidence>
<organism evidence="2 3">
    <name type="scientific">Kockovaella imperatae</name>
    <dbReference type="NCBI Taxonomy" id="4999"/>
    <lineage>
        <taxon>Eukaryota</taxon>
        <taxon>Fungi</taxon>
        <taxon>Dikarya</taxon>
        <taxon>Basidiomycota</taxon>
        <taxon>Agaricomycotina</taxon>
        <taxon>Tremellomycetes</taxon>
        <taxon>Tremellales</taxon>
        <taxon>Cuniculitremaceae</taxon>
        <taxon>Kockovaella</taxon>
    </lineage>
</organism>
<dbReference type="AlphaFoldDB" id="A0A1Y1U5L7"/>
<sequence>MARSLQELLLRFPKLHRPKYIPSYTGGSTIISESLSDVVQYPIDLSGDADWARNNLQPLLAHLNATFTDPIALQELSDWSSSIGRVWAVSREQYLTGEGALSALVSPLHDWISGFLARWINPQVRVYWRLVSSGPPGKSDHELVLQVRQINWSPPAGEHGTRYRWECVGPDKWEVVIGLAEDKTTTRMTDHIFEGFVDTLTAADYASLPGFRLAVLYGVDGVEDQLDSISSKLCEQLAGECFSRGVPIVYTFTGTTMNAFTLSPSSNGRPPGMTASNLTKTIFMPSSRKLWNCHVGFVLGVTLWAIRSFQTAYGNTMGMPDLRAVPIVYGNTLSSGPGGGSAIGPSSSGFSSGNAGLGHAQSSSSSQTPGTSATNNTMQIQPPADLRFSTPQRPVGAKRPLPPTPPEDTGALDDITMDPPKMFGRLMVGTSESAVSQASSYLPSPVHSPAKIDVTELGPLSVCTRVPSSILSDPASRSAVQARLSEHSPNMVDQQLHGPYIPSYDSSDLPHLRSPQYVGPKSLKSRDLVIGPYRSHGSTWTAFEVSEAIIDDDSAQAIVKFLYLPQWTEANQSWRQVLEAAVRQEFRIMTDPKFTAIQGSVIPKVNNLYPGLFGGVTKGGGNIWMTLCEDAGTVLPKYFAADLRFQEAIRSRYKALHSAGVFHGDVEWRHILAKASAIRSESHLQPLSLDEIFTSYDPQSIRIIDFGSAVTQDTVEQGYDYWQRMCEGEMIRVEQLFKEVSADV</sequence>
<proteinExistence type="predicted"/>
<dbReference type="EMBL" id="NBSH01000025">
    <property type="protein sequence ID" value="ORX33331.1"/>
    <property type="molecule type" value="Genomic_DNA"/>
</dbReference>
<evidence type="ECO:0000256" key="1">
    <source>
        <dbReference type="SAM" id="MobiDB-lite"/>
    </source>
</evidence>
<feature type="region of interest" description="Disordered" evidence="1">
    <location>
        <begin position="337"/>
        <end position="415"/>
    </location>
</feature>
<dbReference type="GeneID" id="33559131"/>
<comment type="caution">
    <text evidence="2">The sequence shown here is derived from an EMBL/GenBank/DDBJ whole genome shotgun (WGS) entry which is preliminary data.</text>
</comment>
<evidence type="ECO:0000313" key="3">
    <source>
        <dbReference type="Proteomes" id="UP000193218"/>
    </source>
</evidence>
<name>A0A1Y1U5L7_9TREE</name>
<evidence type="ECO:0008006" key="4">
    <source>
        <dbReference type="Google" id="ProtNLM"/>
    </source>
</evidence>